<accession>Q1EHY9</accession>
<dbReference type="EMBL" id="AM270418">
    <property type="protein sequence ID" value="CAK32550.1"/>
    <property type="molecule type" value="Genomic_DNA"/>
</dbReference>
<evidence type="ECO:0000259" key="3">
    <source>
        <dbReference type="Pfam" id="PF07883"/>
    </source>
</evidence>
<evidence type="ECO:0000256" key="2">
    <source>
        <dbReference type="SAM" id="MobiDB-lite"/>
    </source>
</evidence>
<dbReference type="InterPro" id="IPR011051">
    <property type="entry name" value="RmlC_Cupin_sf"/>
</dbReference>
<dbReference type="InterPro" id="IPR051610">
    <property type="entry name" value="GPI/OXD"/>
</dbReference>
<dbReference type="GO" id="GO:0046872">
    <property type="term" value="F:metal ion binding"/>
    <property type="evidence" value="ECO:0007669"/>
    <property type="project" value="UniProtKB-KW"/>
</dbReference>
<dbReference type="Gene3D" id="2.60.120.10">
    <property type="entry name" value="Jelly Rolls"/>
    <property type="match status" value="1"/>
</dbReference>
<dbReference type="InterPro" id="IPR014710">
    <property type="entry name" value="RmlC-like_jellyroll"/>
</dbReference>
<dbReference type="SUPFAM" id="SSF51182">
    <property type="entry name" value="RmlC-like cupins"/>
    <property type="match status" value="1"/>
</dbReference>
<feature type="region of interest" description="Disordered" evidence="2">
    <location>
        <begin position="1"/>
        <end position="26"/>
    </location>
</feature>
<dbReference type="AlphaFoldDB" id="Q1EHY9"/>
<reference evidence="4" key="1">
    <citation type="submission" date="2006-06" db="EMBL/GenBank/DDBJ databases">
        <title>Construction and analysis of a metagenomic library from a deep-sea sediment of east Pacific nodule Province.</title>
        <authorList>
            <person name="Xu M."/>
            <person name="Xiao X."/>
            <person name="Wang F."/>
        </authorList>
    </citation>
    <scope>NUCLEOTIDE SEQUENCE</scope>
</reference>
<feature type="domain" description="Cupin type-2" evidence="3">
    <location>
        <begin position="51"/>
        <end position="122"/>
    </location>
</feature>
<name>Q1EHY9_9ZZZZ</name>
<protein>
    <recommendedName>
        <fullName evidence="3">Cupin type-2 domain-containing protein</fullName>
    </recommendedName>
</protein>
<dbReference type="PANTHER" id="PTHR35848">
    <property type="entry name" value="OXALATE-BINDING PROTEIN"/>
    <property type="match status" value="1"/>
</dbReference>
<dbReference type="InterPro" id="IPR013096">
    <property type="entry name" value="Cupin_2"/>
</dbReference>
<dbReference type="PANTHER" id="PTHR35848:SF9">
    <property type="entry name" value="SLL1358 PROTEIN"/>
    <property type="match status" value="1"/>
</dbReference>
<dbReference type="Pfam" id="PF07883">
    <property type="entry name" value="Cupin_2"/>
    <property type="match status" value="1"/>
</dbReference>
<gene>
    <name evidence="4" type="ORF">10D02-16</name>
</gene>
<proteinExistence type="predicted"/>
<evidence type="ECO:0000256" key="1">
    <source>
        <dbReference type="ARBA" id="ARBA00022723"/>
    </source>
</evidence>
<dbReference type="CDD" id="cd02224">
    <property type="entry name" value="cupin_SPO2919-like"/>
    <property type="match status" value="1"/>
</dbReference>
<organism evidence="4">
    <name type="scientific">uncultured organism</name>
    <dbReference type="NCBI Taxonomy" id="155900"/>
    <lineage>
        <taxon>unclassified sequences</taxon>
        <taxon>environmental samples</taxon>
    </lineage>
</organism>
<keyword evidence="1" id="KW-0479">Metal-binding</keyword>
<sequence>MPDLKPPALDPASLPVKKGSDYPEPFKADVAGRERRALGDALGLKNFGVNLTRLPPGNASSQRHWHHRQDEFVYIVEGEVVLVTDAGEQVLTAGMVAGFPAGTGDGHHLINRSDKDVIYFEIGDRSANDEVDYPDIDMLVRWIDGEEKFVHKDGTPYPGQE</sequence>
<evidence type="ECO:0000313" key="4">
    <source>
        <dbReference type="EMBL" id="CAK32550.1"/>
    </source>
</evidence>